<organism evidence="1">
    <name type="scientific">viral metagenome</name>
    <dbReference type="NCBI Taxonomy" id="1070528"/>
    <lineage>
        <taxon>unclassified sequences</taxon>
        <taxon>metagenomes</taxon>
        <taxon>organismal metagenomes</taxon>
    </lineage>
</organism>
<reference evidence="1" key="1">
    <citation type="submission" date="2020-03" db="EMBL/GenBank/DDBJ databases">
        <title>The deep terrestrial virosphere.</title>
        <authorList>
            <person name="Holmfeldt K."/>
            <person name="Nilsson E."/>
            <person name="Simone D."/>
            <person name="Lopez-Fernandez M."/>
            <person name="Wu X."/>
            <person name="de Brujin I."/>
            <person name="Lundin D."/>
            <person name="Andersson A."/>
            <person name="Bertilsson S."/>
            <person name="Dopson M."/>
        </authorList>
    </citation>
    <scope>NUCLEOTIDE SEQUENCE</scope>
    <source>
        <strain evidence="1">MM415B04534</strain>
    </source>
</reference>
<dbReference type="EMBL" id="MT143086">
    <property type="protein sequence ID" value="QJA92661.1"/>
    <property type="molecule type" value="Genomic_DNA"/>
</dbReference>
<protein>
    <submittedName>
        <fullName evidence="1">Uncharacterized protein</fullName>
    </submittedName>
</protein>
<dbReference type="AlphaFoldDB" id="A0A6M3LHX9"/>
<accession>A0A6M3LHX9</accession>
<proteinExistence type="predicted"/>
<sequence length="61" mass="6907">MNKVKDYGHDDGTQPDQVIRISVEDAQKLPGMLGKIVPSMIHWHGGYTCEWNGKKTFFTEA</sequence>
<evidence type="ECO:0000313" key="1">
    <source>
        <dbReference type="EMBL" id="QJA92661.1"/>
    </source>
</evidence>
<name>A0A6M3LHX9_9ZZZZ</name>
<gene>
    <name evidence="1" type="ORF">MM415B04534_0004</name>
</gene>